<reference evidence="3" key="1">
    <citation type="submission" date="2022-12" db="EMBL/GenBank/DDBJ databases">
        <authorList>
            <person name="Webb A."/>
        </authorList>
    </citation>
    <scope>NUCLEOTIDE SEQUENCE</scope>
    <source>
        <strain evidence="3">Pf2</strain>
    </source>
</reference>
<dbReference type="EMBL" id="CANTFK010000851">
    <property type="protein sequence ID" value="CAI5731163.1"/>
    <property type="molecule type" value="Genomic_DNA"/>
</dbReference>
<dbReference type="Proteomes" id="UP001159659">
    <property type="component" value="Unassembled WGS sequence"/>
</dbReference>
<name>A0AAV0U663_9STRA</name>
<evidence type="ECO:0000256" key="2">
    <source>
        <dbReference type="SAM" id="SignalP"/>
    </source>
</evidence>
<evidence type="ECO:0008006" key="5">
    <source>
        <dbReference type="Google" id="ProtNLM"/>
    </source>
</evidence>
<keyword evidence="2" id="KW-0732">Signal</keyword>
<protein>
    <recommendedName>
        <fullName evidence="5">RxLR effector protein</fullName>
    </recommendedName>
</protein>
<feature type="region of interest" description="Disordered" evidence="1">
    <location>
        <begin position="263"/>
        <end position="291"/>
    </location>
</feature>
<evidence type="ECO:0000256" key="1">
    <source>
        <dbReference type="SAM" id="MobiDB-lite"/>
    </source>
</evidence>
<dbReference type="AlphaFoldDB" id="A0AAV0U663"/>
<comment type="caution">
    <text evidence="3">The sequence shown here is derived from an EMBL/GenBank/DDBJ whole genome shotgun (WGS) entry which is preliminary data.</text>
</comment>
<gene>
    <name evidence="3" type="ORF">PFR002_LOCUS6498</name>
</gene>
<feature type="chain" id="PRO_5043976194" description="RxLR effector protein" evidence="2">
    <location>
        <begin position="23"/>
        <end position="291"/>
    </location>
</feature>
<feature type="signal peptide" evidence="2">
    <location>
        <begin position="1"/>
        <end position="22"/>
    </location>
</feature>
<accession>A0AAV0U663</accession>
<evidence type="ECO:0000313" key="4">
    <source>
        <dbReference type="Proteomes" id="UP001159659"/>
    </source>
</evidence>
<proteinExistence type="predicted"/>
<organism evidence="3 4">
    <name type="scientific">Peronospora farinosa</name>
    <dbReference type="NCBI Taxonomy" id="134698"/>
    <lineage>
        <taxon>Eukaryota</taxon>
        <taxon>Sar</taxon>
        <taxon>Stramenopiles</taxon>
        <taxon>Oomycota</taxon>
        <taxon>Peronosporomycetes</taxon>
        <taxon>Peronosporales</taxon>
        <taxon>Peronosporaceae</taxon>
        <taxon>Peronospora</taxon>
    </lineage>
</organism>
<sequence length="291" mass="33336">MASKVIVAIVLILVTLVPIGRATSDDDVMLHLPASDTTNAAPVWPSRYLRSTESLTTTNEGNAEERGVMPEFLAKLGWGKRDADTLPLMSKESETMSLPMKESETKPKVAKALKKWWSFDMSFYNDYKVKRLIKNVKNLKNIKPLTTQKYFERWNKQQKSAEDIYDLLGLPKGPSLLESPLVWIWLDYKLWIDTDSYEKIINVLEEMFGGNDAVIKMFMHYEKVQNFGMPIKMAELREFYANKSSYNRIRLIFHGFHAKLNEVDRPPPPPLKAPEAQETPKEAEVPGPGRV</sequence>
<evidence type="ECO:0000313" key="3">
    <source>
        <dbReference type="EMBL" id="CAI5731163.1"/>
    </source>
</evidence>